<protein>
    <submittedName>
        <fullName evidence="2">Secreted RxLR effector protein 161-like</fullName>
    </submittedName>
</protein>
<reference evidence="2" key="2">
    <citation type="submission" date="2025-08" db="UniProtKB">
        <authorList>
            <consortium name="RefSeq"/>
        </authorList>
    </citation>
    <scope>IDENTIFICATION</scope>
    <source>
        <tissue evidence="2">Leaf</tissue>
    </source>
</reference>
<sequence length="141" mass="15985">MDEPGFPINQTIYRGIIGSLLYLTASMPYIVFIVGICARFQFNPKESHLKVTKRILRYPKGTQDLVLYYPPQDSFDLIRYADADYAGYLVDRKSTSGMTHFLGSCLITWGTRKQNSVALSTVEAEYVPAASCCAQRLWIKQ</sequence>
<accession>A0AC58TPH2</accession>
<evidence type="ECO:0000313" key="2">
    <source>
        <dbReference type="RefSeq" id="XP_075099121.1"/>
    </source>
</evidence>
<dbReference type="RefSeq" id="XP_075099121.1">
    <property type="nucleotide sequence ID" value="XM_075243020.1"/>
</dbReference>
<reference evidence="1" key="1">
    <citation type="journal article" date="2014" name="Nat. Commun.">
        <title>The tobacco genome sequence and its comparison with those of tomato and potato.</title>
        <authorList>
            <person name="Sierro N."/>
            <person name="Battey J.N."/>
            <person name="Ouadi S."/>
            <person name="Bakaher N."/>
            <person name="Bovet L."/>
            <person name="Willig A."/>
            <person name="Goepfert S."/>
            <person name="Peitsch M.C."/>
            <person name="Ivanov N.V."/>
        </authorList>
    </citation>
    <scope>NUCLEOTIDE SEQUENCE [LARGE SCALE GENOMIC DNA]</scope>
</reference>
<gene>
    <name evidence="2" type="primary">LOC142175996</name>
</gene>
<keyword evidence="1" id="KW-1185">Reference proteome</keyword>
<name>A0AC58TPH2_TOBAC</name>
<dbReference type="Proteomes" id="UP000790787">
    <property type="component" value="Chromosome 22"/>
</dbReference>
<evidence type="ECO:0000313" key="1">
    <source>
        <dbReference type="Proteomes" id="UP000790787"/>
    </source>
</evidence>
<proteinExistence type="predicted"/>
<organism evidence="1 2">
    <name type="scientific">Nicotiana tabacum</name>
    <name type="common">Common tobacco</name>
    <dbReference type="NCBI Taxonomy" id="4097"/>
    <lineage>
        <taxon>Eukaryota</taxon>
        <taxon>Viridiplantae</taxon>
        <taxon>Streptophyta</taxon>
        <taxon>Embryophyta</taxon>
        <taxon>Tracheophyta</taxon>
        <taxon>Spermatophyta</taxon>
        <taxon>Magnoliopsida</taxon>
        <taxon>eudicotyledons</taxon>
        <taxon>Gunneridae</taxon>
        <taxon>Pentapetalae</taxon>
        <taxon>asterids</taxon>
        <taxon>lamiids</taxon>
        <taxon>Solanales</taxon>
        <taxon>Solanaceae</taxon>
        <taxon>Nicotianoideae</taxon>
        <taxon>Nicotianeae</taxon>
        <taxon>Nicotiana</taxon>
    </lineage>
</organism>